<dbReference type="EMBL" id="JBEZVE010000038">
    <property type="protein sequence ID" value="MEU3787237.1"/>
    <property type="molecule type" value="Genomic_DNA"/>
</dbReference>
<keyword evidence="1" id="KW-0812">Transmembrane</keyword>
<dbReference type="InterPro" id="IPR008407">
    <property type="entry name" value="Brnchd-chn_aa_trnsp_AzlD"/>
</dbReference>
<dbReference type="Proteomes" id="UP001550739">
    <property type="component" value="Unassembled WGS sequence"/>
</dbReference>
<keyword evidence="1" id="KW-0472">Membrane</keyword>
<feature type="transmembrane region" description="Helical" evidence="1">
    <location>
        <begin position="43"/>
        <end position="65"/>
    </location>
</feature>
<accession>A0ABV2ZXC9</accession>
<keyword evidence="1" id="KW-1133">Transmembrane helix</keyword>
<gene>
    <name evidence="2" type="ORF">AB0E89_43070</name>
</gene>
<reference evidence="2 3" key="1">
    <citation type="submission" date="2024-06" db="EMBL/GenBank/DDBJ databases">
        <title>The Natural Products Discovery Center: Release of the First 8490 Sequenced Strains for Exploring Actinobacteria Biosynthetic Diversity.</title>
        <authorList>
            <person name="Kalkreuter E."/>
            <person name="Kautsar S.A."/>
            <person name="Yang D."/>
            <person name="Bader C.D."/>
            <person name="Teijaro C.N."/>
            <person name="Fluegel L."/>
            <person name="Davis C.M."/>
            <person name="Simpson J.R."/>
            <person name="Lauterbach L."/>
            <person name="Steele A.D."/>
            <person name="Gui C."/>
            <person name="Meng S."/>
            <person name="Li G."/>
            <person name="Viehrig K."/>
            <person name="Ye F."/>
            <person name="Su P."/>
            <person name="Kiefer A.F."/>
            <person name="Nichols A."/>
            <person name="Cepeda A.J."/>
            <person name="Yan W."/>
            <person name="Fan B."/>
            <person name="Jiang Y."/>
            <person name="Adhikari A."/>
            <person name="Zheng C.-J."/>
            <person name="Schuster L."/>
            <person name="Cowan T.M."/>
            <person name="Smanski M.J."/>
            <person name="Chevrette M.G."/>
            <person name="De Carvalho L.P.S."/>
            <person name="Shen B."/>
        </authorList>
    </citation>
    <scope>NUCLEOTIDE SEQUENCE [LARGE SCALE GENOMIC DNA]</scope>
    <source>
        <strain evidence="2 3">NPDC033843</strain>
    </source>
</reference>
<comment type="caution">
    <text evidence="2">The sequence shown here is derived from an EMBL/GenBank/DDBJ whole genome shotgun (WGS) entry which is preliminary data.</text>
</comment>
<keyword evidence="3" id="KW-1185">Reference proteome</keyword>
<feature type="transmembrane region" description="Helical" evidence="1">
    <location>
        <begin position="86"/>
        <end position="104"/>
    </location>
</feature>
<sequence>MSTTATLILILALALGTYALRLVGPVLHGRVELPARVQELLSAGAVVLLVALLATGALTEGGGFAGWARPAGVLAGGVLAWRKAPFAVVVLGAAATAGALRALGAAQ</sequence>
<name>A0ABV2ZXC9_9ACTN</name>
<protein>
    <submittedName>
        <fullName evidence="2">AzlD domain-containing protein</fullName>
    </submittedName>
</protein>
<evidence type="ECO:0000313" key="2">
    <source>
        <dbReference type="EMBL" id="MEU3787237.1"/>
    </source>
</evidence>
<dbReference type="RefSeq" id="WP_334577910.1">
    <property type="nucleotide sequence ID" value="NZ_JBEZVE010000038.1"/>
</dbReference>
<evidence type="ECO:0000256" key="1">
    <source>
        <dbReference type="SAM" id="Phobius"/>
    </source>
</evidence>
<dbReference type="Pfam" id="PF05437">
    <property type="entry name" value="AzlD"/>
    <property type="match status" value="1"/>
</dbReference>
<organism evidence="2 3">
    <name type="scientific">Streptomyces sp. 900129855</name>
    <dbReference type="NCBI Taxonomy" id="3155129"/>
    <lineage>
        <taxon>Bacteria</taxon>
        <taxon>Bacillati</taxon>
        <taxon>Actinomycetota</taxon>
        <taxon>Actinomycetes</taxon>
        <taxon>Kitasatosporales</taxon>
        <taxon>Streptomycetaceae</taxon>
        <taxon>Streptomyces</taxon>
    </lineage>
</organism>
<evidence type="ECO:0000313" key="3">
    <source>
        <dbReference type="Proteomes" id="UP001550739"/>
    </source>
</evidence>
<proteinExistence type="predicted"/>